<dbReference type="PRINTS" id="PR00377">
    <property type="entry name" value="IMPHPHTASES"/>
</dbReference>
<dbReference type="EMBL" id="KJ531201">
    <property type="protein sequence ID" value="AIE77291.1"/>
    <property type="molecule type" value="Genomic_DNA"/>
</dbReference>
<dbReference type="PANTHER" id="PTHR20854:SF4">
    <property type="entry name" value="INOSITOL-1-MONOPHOSPHATASE-RELATED"/>
    <property type="match status" value="1"/>
</dbReference>
<sequence>MDIQMLDEIYKNAREWIEIAGNNIRSKINQPLTVDTKSNPNDLVTTMDKETEAFFVTKIKETYPNHFIIGEEGFGDNLASLDGTVWIIDPIDGTMNFVHQKRNFAISIGVYHDRIGEIGMVYDVMNDVLYHAKRGQGAYKNDTKLSALKKDVVLEKTIFAMNHFWLCPNRLVDEITMQKFVRYIRGTRAYGSAALDLAYIAEGITDGYLSLGLEPWDIAAGMVIVNEVGGVVTDIDGEPLDLLSKHHVFACNPAIQGEVIGILKEGRK</sequence>
<evidence type="ECO:0000256" key="4">
    <source>
        <dbReference type="ARBA" id="ARBA00022842"/>
    </source>
</evidence>
<name>A0A075FBY3_9BACT</name>
<dbReference type="GO" id="GO:0008934">
    <property type="term" value="F:inositol monophosphate 1-phosphatase activity"/>
    <property type="evidence" value="ECO:0007669"/>
    <property type="project" value="TreeGrafter"/>
</dbReference>
<keyword evidence="4 5" id="KW-0460">Magnesium</keyword>
<organism evidence="6">
    <name type="scientific">uncultured bacterium pBIO2160</name>
    <dbReference type="NCBI Taxonomy" id="1478047"/>
    <lineage>
        <taxon>Bacteria</taxon>
        <taxon>environmental samples</taxon>
    </lineage>
</organism>
<dbReference type="Pfam" id="PF00459">
    <property type="entry name" value="Inositol_P"/>
    <property type="match status" value="1"/>
</dbReference>
<dbReference type="AlphaFoldDB" id="A0A075FBY3"/>
<dbReference type="GO" id="GO:0046872">
    <property type="term" value="F:metal ion binding"/>
    <property type="evidence" value="ECO:0007669"/>
    <property type="project" value="UniProtKB-KW"/>
</dbReference>
<reference evidence="6" key="1">
    <citation type="journal article" date="2014" name="PLoS ONE">
        <title>Screening of metagenomic and genomic libraries reveals three classes of bacterial enzymes that overcome the toxicity of acrylate.</title>
        <authorList>
            <person name="Curson A.R."/>
            <person name="Burns O.J."/>
            <person name="Voget S."/>
            <person name="Daniel R."/>
            <person name="Todd J.D."/>
            <person name="McInnis K."/>
            <person name="Wexler M."/>
            <person name="Johnston A.W."/>
        </authorList>
    </citation>
    <scope>NUCLEOTIDE SEQUENCE</scope>
</reference>
<dbReference type="GO" id="GO:0046854">
    <property type="term" value="P:phosphatidylinositol phosphate biosynthetic process"/>
    <property type="evidence" value="ECO:0007669"/>
    <property type="project" value="InterPro"/>
</dbReference>
<dbReference type="GO" id="GO:0007165">
    <property type="term" value="P:signal transduction"/>
    <property type="evidence" value="ECO:0007669"/>
    <property type="project" value="TreeGrafter"/>
</dbReference>
<reference evidence="6" key="2">
    <citation type="submission" date="2014-03" db="EMBL/GenBank/DDBJ databases">
        <authorList>
            <person name="Curson A.R.J."/>
            <person name="Burns O.J."/>
            <person name="Voget S."/>
            <person name="Daniel R."/>
            <person name="Todd J.D."/>
            <person name="McInnis K."/>
            <person name="Wexler M."/>
            <person name="Johnston A.W.B."/>
        </authorList>
    </citation>
    <scope>NUCLEOTIDE SEQUENCE</scope>
</reference>
<feature type="binding site" evidence="5">
    <location>
        <position position="91"/>
    </location>
    <ligand>
        <name>Mg(2+)</name>
        <dbReference type="ChEBI" id="CHEBI:18420"/>
        <label>1</label>
        <note>catalytic</note>
    </ligand>
</feature>
<dbReference type="PROSITE" id="PS00629">
    <property type="entry name" value="IMP_1"/>
    <property type="match status" value="1"/>
</dbReference>
<dbReference type="FunFam" id="3.30.540.10:FF:000003">
    <property type="entry name" value="Inositol-1-monophosphatase"/>
    <property type="match status" value="1"/>
</dbReference>
<dbReference type="Gene3D" id="3.30.540.10">
    <property type="entry name" value="Fructose-1,6-Bisphosphatase, subunit A, domain 1"/>
    <property type="match status" value="1"/>
</dbReference>
<feature type="binding site" evidence="5">
    <location>
        <position position="217"/>
    </location>
    <ligand>
        <name>Mg(2+)</name>
        <dbReference type="ChEBI" id="CHEBI:18420"/>
        <label>1</label>
        <note>catalytic</note>
    </ligand>
</feature>
<evidence type="ECO:0000256" key="1">
    <source>
        <dbReference type="ARBA" id="ARBA00001946"/>
    </source>
</evidence>
<dbReference type="EC" id="3.1.3.25" evidence="6"/>
<feature type="binding site" evidence="5">
    <location>
        <position position="71"/>
    </location>
    <ligand>
        <name>Mg(2+)</name>
        <dbReference type="ChEBI" id="CHEBI:18420"/>
        <label>1</label>
        <note>catalytic</note>
    </ligand>
</feature>
<dbReference type="SUPFAM" id="SSF56655">
    <property type="entry name" value="Carbohydrate phosphatase"/>
    <property type="match status" value="1"/>
</dbReference>
<dbReference type="PROSITE" id="PS00630">
    <property type="entry name" value="IMP_2"/>
    <property type="match status" value="1"/>
</dbReference>
<evidence type="ECO:0000256" key="3">
    <source>
        <dbReference type="ARBA" id="ARBA00022801"/>
    </source>
</evidence>
<feature type="binding site" evidence="5">
    <location>
        <position position="89"/>
    </location>
    <ligand>
        <name>Mg(2+)</name>
        <dbReference type="ChEBI" id="CHEBI:18420"/>
        <label>1</label>
        <note>catalytic</note>
    </ligand>
</feature>
<comment type="cofactor">
    <cofactor evidence="1 5">
        <name>Mg(2+)</name>
        <dbReference type="ChEBI" id="CHEBI:18420"/>
    </cofactor>
</comment>
<gene>
    <name evidence="6" type="primary">suhB</name>
    <name evidence="6" type="ORF">pBIO2160_06</name>
</gene>
<evidence type="ECO:0000256" key="2">
    <source>
        <dbReference type="ARBA" id="ARBA00022723"/>
    </source>
</evidence>
<dbReference type="InterPro" id="IPR020583">
    <property type="entry name" value="Inositol_monoP_metal-BS"/>
</dbReference>
<keyword evidence="2 5" id="KW-0479">Metal-binding</keyword>
<evidence type="ECO:0000313" key="6">
    <source>
        <dbReference type="EMBL" id="AIE77291.1"/>
    </source>
</evidence>
<protein>
    <submittedName>
        <fullName evidence="6">Inositol-1-monophosphatase ShuB</fullName>
        <ecNumber evidence="6">3.1.3.25</ecNumber>
    </submittedName>
</protein>
<dbReference type="PANTHER" id="PTHR20854">
    <property type="entry name" value="INOSITOL MONOPHOSPHATASE"/>
    <property type="match status" value="1"/>
</dbReference>
<dbReference type="GO" id="GO:0006020">
    <property type="term" value="P:inositol metabolic process"/>
    <property type="evidence" value="ECO:0007669"/>
    <property type="project" value="TreeGrafter"/>
</dbReference>
<dbReference type="Gene3D" id="3.40.190.80">
    <property type="match status" value="1"/>
</dbReference>
<feature type="binding site" evidence="5">
    <location>
        <position position="92"/>
    </location>
    <ligand>
        <name>Mg(2+)</name>
        <dbReference type="ChEBI" id="CHEBI:18420"/>
        <label>1</label>
        <note>catalytic</note>
    </ligand>
</feature>
<evidence type="ECO:0000256" key="5">
    <source>
        <dbReference type="PIRSR" id="PIRSR600760-2"/>
    </source>
</evidence>
<proteinExistence type="predicted"/>
<accession>A0A075FBY3</accession>
<dbReference type="InterPro" id="IPR020550">
    <property type="entry name" value="Inositol_monophosphatase_CS"/>
</dbReference>
<dbReference type="CDD" id="cd01637">
    <property type="entry name" value="IMPase_like"/>
    <property type="match status" value="1"/>
</dbReference>
<dbReference type="InterPro" id="IPR000760">
    <property type="entry name" value="Inositol_monophosphatase-like"/>
</dbReference>
<keyword evidence="3 6" id="KW-0378">Hydrolase</keyword>